<sequence>PGEVSNLEPDKYATSIADAMSKMVGHVVCCTSQSVALISGTFGNAAASLTFDEYFKKRRQSRLEAQSKTIADVLTQSTKGFAFGVILGISGVFTKPVVGAYEEGVEGFFKGLGKGIFGLITKPGSAVFDVVTLTFDGIRRLMETDDNVVIRTRLPRCINPHM</sequence>
<gene>
    <name evidence="2" type="ORF">B4U80_07699</name>
</gene>
<dbReference type="GO" id="GO:0006623">
    <property type="term" value="P:protein targeting to vacuole"/>
    <property type="evidence" value="ECO:0007669"/>
    <property type="project" value="TreeGrafter"/>
</dbReference>
<dbReference type="PANTHER" id="PTHR16166:SF93">
    <property type="entry name" value="INTERMEMBRANE LIPID TRANSFER PROTEIN VPS13"/>
    <property type="match status" value="1"/>
</dbReference>
<dbReference type="AlphaFoldDB" id="A0A443Q9S9"/>
<feature type="non-terminal residue" evidence="2">
    <location>
        <position position="162"/>
    </location>
</feature>
<name>A0A443Q9S9_9ACAR</name>
<comment type="similarity">
    <text evidence="1">Belongs to the VPS13 family.</text>
</comment>
<evidence type="ECO:0000313" key="3">
    <source>
        <dbReference type="Proteomes" id="UP000288716"/>
    </source>
</evidence>
<feature type="non-terminal residue" evidence="2">
    <location>
        <position position="1"/>
    </location>
</feature>
<dbReference type="STRING" id="299467.A0A443Q9S9"/>
<dbReference type="Proteomes" id="UP000288716">
    <property type="component" value="Unassembled WGS sequence"/>
</dbReference>
<proteinExistence type="inferred from homology"/>
<dbReference type="GO" id="GO:0045053">
    <property type="term" value="P:protein retention in Golgi apparatus"/>
    <property type="evidence" value="ECO:0007669"/>
    <property type="project" value="TreeGrafter"/>
</dbReference>
<organism evidence="2 3">
    <name type="scientific">Leptotrombidium deliense</name>
    <dbReference type="NCBI Taxonomy" id="299467"/>
    <lineage>
        <taxon>Eukaryota</taxon>
        <taxon>Metazoa</taxon>
        <taxon>Ecdysozoa</taxon>
        <taxon>Arthropoda</taxon>
        <taxon>Chelicerata</taxon>
        <taxon>Arachnida</taxon>
        <taxon>Acari</taxon>
        <taxon>Acariformes</taxon>
        <taxon>Trombidiformes</taxon>
        <taxon>Prostigmata</taxon>
        <taxon>Anystina</taxon>
        <taxon>Parasitengona</taxon>
        <taxon>Trombiculoidea</taxon>
        <taxon>Trombiculidae</taxon>
        <taxon>Leptotrombidium</taxon>
    </lineage>
</organism>
<dbReference type="PANTHER" id="PTHR16166">
    <property type="entry name" value="VACUOLAR PROTEIN SORTING-ASSOCIATED PROTEIN VPS13"/>
    <property type="match status" value="1"/>
</dbReference>
<evidence type="ECO:0000313" key="2">
    <source>
        <dbReference type="EMBL" id="RWR99791.1"/>
    </source>
</evidence>
<protein>
    <submittedName>
        <fullName evidence="2">Vacuolar protein sorting-associated protein 13C-like protein</fullName>
    </submittedName>
</protein>
<accession>A0A443Q9S9</accession>
<dbReference type="EMBL" id="NCKV01062102">
    <property type="protein sequence ID" value="RWR99791.1"/>
    <property type="molecule type" value="Genomic_DNA"/>
</dbReference>
<keyword evidence="3" id="KW-1185">Reference proteome</keyword>
<dbReference type="OrthoDB" id="428159at2759"/>
<comment type="caution">
    <text evidence="2">The sequence shown here is derived from an EMBL/GenBank/DDBJ whole genome shotgun (WGS) entry which is preliminary data.</text>
</comment>
<reference evidence="2 3" key="1">
    <citation type="journal article" date="2018" name="Gigascience">
        <title>Genomes of trombidid mites reveal novel predicted allergens and laterally-transferred genes associated with secondary metabolism.</title>
        <authorList>
            <person name="Dong X."/>
            <person name="Chaisiri K."/>
            <person name="Xia D."/>
            <person name="Armstrong S.D."/>
            <person name="Fang Y."/>
            <person name="Donnelly M.J."/>
            <person name="Kadowaki T."/>
            <person name="McGarry J.W."/>
            <person name="Darby A.C."/>
            <person name="Makepeace B.L."/>
        </authorList>
    </citation>
    <scope>NUCLEOTIDE SEQUENCE [LARGE SCALE GENOMIC DNA]</scope>
    <source>
        <strain evidence="2">UoL-UT</strain>
    </source>
</reference>
<dbReference type="VEuPathDB" id="VectorBase:LDEU014531"/>
<dbReference type="InterPro" id="IPR026847">
    <property type="entry name" value="VPS13"/>
</dbReference>
<evidence type="ECO:0000256" key="1">
    <source>
        <dbReference type="ARBA" id="ARBA00006545"/>
    </source>
</evidence>